<sequence length="160" mass="18192">MSKAVGKRVTKTELFQCQDKTSLEFVSKQLECITCDELVVENSAISEGAATHLLQSVRNLRIRQLALVSLKENSITDPLRLLLDLSEEVQELYLNQFPIGLSRRSNYLFGLRNFDWADIIIEIMSNRRVTKMLIDNNYDRFLSKAGADALKTRLPLTGKA</sequence>
<keyword evidence="2" id="KW-1185">Reference proteome</keyword>
<comment type="caution">
    <text evidence="1">The sequence shown here is derived from an EMBL/GenBank/DDBJ whole genome shotgun (WGS) entry which is preliminary data.</text>
</comment>
<evidence type="ECO:0000313" key="2">
    <source>
        <dbReference type="Proteomes" id="UP001432027"/>
    </source>
</evidence>
<protein>
    <submittedName>
        <fullName evidence="1">Uncharacterized protein</fullName>
    </submittedName>
</protein>
<accession>A0AAV5T1X6</accession>
<gene>
    <name evidence="1" type="ORF">PENTCL1PPCAC_9759</name>
</gene>
<proteinExistence type="predicted"/>
<dbReference type="Proteomes" id="UP001432027">
    <property type="component" value="Unassembled WGS sequence"/>
</dbReference>
<evidence type="ECO:0000313" key="1">
    <source>
        <dbReference type="EMBL" id="GMS87584.1"/>
    </source>
</evidence>
<organism evidence="1 2">
    <name type="scientific">Pristionchus entomophagus</name>
    <dbReference type="NCBI Taxonomy" id="358040"/>
    <lineage>
        <taxon>Eukaryota</taxon>
        <taxon>Metazoa</taxon>
        <taxon>Ecdysozoa</taxon>
        <taxon>Nematoda</taxon>
        <taxon>Chromadorea</taxon>
        <taxon>Rhabditida</taxon>
        <taxon>Rhabditina</taxon>
        <taxon>Diplogasteromorpha</taxon>
        <taxon>Diplogasteroidea</taxon>
        <taxon>Neodiplogasteridae</taxon>
        <taxon>Pristionchus</taxon>
    </lineage>
</organism>
<reference evidence="1" key="1">
    <citation type="submission" date="2023-10" db="EMBL/GenBank/DDBJ databases">
        <title>Genome assembly of Pristionchus species.</title>
        <authorList>
            <person name="Yoshida K."/>
            <person name="Sommer R.J."/>
        </authorList>
    </citation>
    <scope>NUCLEOTIDE SEQUENCE</scope>
    <source>
        <strain evidence="1">RS0144</strain>
    </source>
</reference>
<feature type="non-terminal residue" evidence="1">
    <location>
        <position position="160"/>
    </location>
</feature>
<name>A0AAV5T1X6_9BILA</name>
<dbReference type="AlphaFoldDB" id="A0AAV5T1X6"/>
<dbReference type="EMBL" id="BTSX01000003">
    <property type="protein sequence ID" value="GMS87584.1"/>
    <property type="molecule type" value="Genomic_DNA"/>
</dbReference>